<evidence type="ECO:0000313" key="3">
    <source>
        <dbReference type="Proteomes" id="UP000015453"/>
    </source>
</evidence>
<feature type="non-terminal residue" evidence="2">
    <location>
        <position position="377"/>
    </location>
</feature>
<dbReference type="OrthoDB" id="1900908at2759"/>
<gene>
    <name evidence="2" type="ORF">M569_04595</name>
</gene>
<evidence type="ECO:0000313" key="2">
    <source>
        <dbReference type="EMBL" id="EPS70168.1"/>
    </source>
</evidence>
<feature type="non-terminal residue" evidence="2">
    <location>
        <position position="1"/>
    </location>
</feature>
<dbReference type="AlphaFoldDB" id="S8E386"/>
<reference evidence="2 3" key="1">
    <citation type="journal article" date="2013" name="BMC Genomics">
        <title>The miniature genome of a carnivorous plant Genlisea aurea contains a low number of genes and short non-coding sequences.</title>
        <authorList>
            <person name="Leushkin E.V."/>
            <person name="Sutormin R.A."/>
            <person name="Nabieva E.R."/>
            <person name="Penin A.A."/>
            <person name="Kondrashov A.S."/>
            <person name="Logacheva M.D."/>
        </authorList>
    </citation>
    <scope>NUCLEOTIDE SEQUENCE [LARGE SCALE GENOMIC DNA]</scope>
</reference>
<keyword evidence="1" id="KW-0732">Signal</keyword>
<feature type="chain" id="PRO_5004562725" evidence="1">
    <location>
        <begin position="21"/>
        <end position="377"/>
    </location>
</feature>
<protein>
    <submittedName>
        <fullName evidence="2">Uncharacterized protein</fullName>
    </submittedName>
</protein>
<dbReference type="PANTHER" id="PTHR36362:SF1">
    <property type="entry name" value="DNA-DIRECTED RNA POLYMERASE SUBUNIT BETA"/>
    <property type="match status" value="1"/>
</dbReference>
<organism evidence="2 3">
    <name type="scientific">Genlisea aurea</name>
    <dbReference type="NCBI Taxonomy" id="192259"/>
    <lineage>
        <taxon>Eukaryota</taxon>
        <taxon>Viridiplantae</taxon>
        <taxon>Streptophyta</taxon>
        <taxon>Embryophyta</taxon>
        <taxon>Tracheophyta</taxon>
        <taxon>Spermatophyta</taxon>
        <taxon>Magnoliopsida</taxon>
        <taxon>eudicotyledons</taxon>
        <taxon>Gunneridae</taxon>
        <taxon>Pentapetalae</taxon>
        <taxon>asterids</taxon>
        <taxon>lamiids</taxon>
        <taxon>Lamiales</taxon>
        <taxon>Lentibulariaceae</taxon>
        <taxon>Genlisea</taxon>
    </lineage>
</organism>
<accession>S8E386</accession>
<dbReference type="EMBL" id="AUSU01001797">
    <property type="protein sequence ID" value="EPS70168.1"/>
    <property type="molecule type" value="Genomic_DNA"/>
</dbReference>
<sequence length="377" mass="43117">SVLALIIIALFVCTRDCAYPKEDCGSTAATSHESRVIAPPSDLRLSDFGILGVPWCRSKHGATVEWTSEDLIQGLQEFVPIYQTRPINNNKHGMLFDHSFGLWFMAKWLKPVVIIENGAFKGHSTWILRQAVPNARILTFTPEHPRNFLKKGQDAYVDPNGTYFSDEEFVDFGSVDWNEMLGKYGIQDRSRILVFFDEHQNQLKRLKQALKGGFNHLIFEDNYDTGGGDHYTFRQICDQSYIRGGGHSCYGDSDEARERSYRKENVWKGTLSTGQLCSGDAWWGNRGEMLDDFHRKSQPMNYTEHFDNGRFAESVLDVYWELPPVAAPWLTNQTRYDPARTSHPVVKDGELFEKVGLGKLEGWLFNGYTQMVYVKIS</sequence>
<proteinExistence type="predicted"/>
<keyword evidence="3" id="KW-1185">Reference proteome</keyword>
<dbReference type="PANTHER" id="PTHR36362">
    <property type="entry name" value="DNA-DIRECTED RNA POLYMERASE SUBUNIT BETA"/>
    <property type="match status" value="1"/>
</dbReference>
<comment type="caution">
    <text evidence="2">The sequence shown here is derived from an EMBL/GenBank/DDBJ whole genome shotgun (WGS) entry which is preliminary data.</text>
</comment>
<feature type="signal peptide" evidence="1">
    <location>
        <begin position="1"/>
        <end position="20"/>
    </location>
</feature>
<evidence type="ECO:0000256" key="1">
    <source>
        <dbReference type="SAM" id="SignalP"/>
    </source>
</evidence>
<dbReference type="Proteomes" id="UP000015453">
    <property type="component" value="Unassembled WGS sequence"/>
</dbReference>
<dbReference type="GO" id="GO:0012505">
    <property type="term" value="C:endomembrane system"/>
    <property type="evidence" value="ECO:0007669"/>
    <property type="project" value="TreeGrafter"/>
</dbReference>
<name>S8E386_9LAMI</name>